<keyword evidence="1" id="KW-1133">Transmembrane helix</keyword>
<keyword evidence="1" id="KW-0472">Membrane</keyword>
<keyword evidence="1" id="KW-0812">Transmembrane</keyword>
<feature type="transmembrane region" description="Helical" evidence="1">
    <location>
        <begin position="162"/>
        <end position="188"/>
    </location>
</feature>
<dbReference type="OrthoDB" id="5187995at2"/>
<dbReference type="NCBIfam" id="NF038403">
    <property type="entry name" value="perm_prefix_1"/>
    <property type="match status" value="1"/>
</dbReference>
<gene>
    <name evidence="2" type="ORF">EV186_106201</name>
</gene>
<evidence type="ECO:0000313" key="3">
    <source>
        <dbReference type="Proteomes" id="UP000295444"/>
    </source>
</evidence>
<dbReference type="Pfam" id="PF22564">
    <property type="entry name" value="HAAS"/>
    <property type="match status" value="1"/>
</dbReference>
<name>A0A4R6S3Z6_LABRH</name>
<sequence length="235" mass="25204">MADTGVIDSYLADLDARLRGMASTKAELLAEARDGLVDAAEAHEERGLTPLDAQRAAIEEFGPVDEIGREYQAELSVAQGARLLRSMLLALPAVHALWELTALWSIGAWDQHFGTKTPPWYLSFAWANDRVVWLSSAIALVALLGCRWAARNGVDSRRIARMPAVAGAVALGAVLVVELALLVATAVFDPHRLNGPLPTGLATLVSLVVAGRLLVLTVRSFAYSAGSRDERRATI</sequence>
<dbReference type="EMBL" id="SNXZ01000006">
    <property type="protein sequence ID" value="TDP93807.1"/>
    <property type="molecule type" value="Genomic_DNA"/>
</dbReference>
<dbReference type="AlphaFoldDB" id="A0A4R6S3Z6"/>
<feature type="transmembrane region" description="Helical" evidence="1">
    <location>
        <begin position="200"/>
        <end position="222"/>
    </location>
</feature>
<accession>A0A4R6S3Z6</accession>
<organism evidence="2 3">
    <name type="scientific">Labedaea rhizosphaerae</name>
    <dbReference type="NCBI Taxonomy" id="598644"/>
    <lineage>
        <taxon>Bacteria</taxon>
        <taxon>Bacillati</taxon>
        <taxon>Actinomycetota</taxon>
        <taxon>Actinomycetes</taxon>
        <taxon>Pseudonocardiales</taxon>
        <taxon>Pseudonocardiaceae</taxon>
        <taxon>Labedaea</taxon>
    </lineage>
</organism>
<feature type="transmembrane region" description="Helical" evidence="1">
    <location>
        <begin position="131"/>
        <end position="150"/>
    </location>
</feature>
<proteinExistence type="predicted"/>
<dbReference type="Proteomes" id="UP000295444">
    <property type="component" value="Unassembled WGS sequence"/>
</dbReference>
<evidence type="ECO:0000256" key="1">
    <source>
        <dbReference type="SAM" id="Phobius"/>
    </source>
</evidence>
<reference evidence="2 3" key="1">
    <citation type="submission" date="2019-03" db="EMBL/GenBank/DDBJ databases">
        <title>Genomic Encyclopedia of Type Strains, Phase IV (KMG-IV): sequencing the most valuable type-strain genomes for metagenomic binning, comparative biology and taxonomic classification.</title>
        <authorList>
            <person name="Goeker M."/>
        </authorList>
    </citation>
    <scope>NUCLEOTIDE SEQUENCE [LARGE SCALE GENOMIC DNA]</scope>
    <source>
        <strain evidence="2 3">DSM 45361</strain>
    </source>
</reference>
<evidence type="ECO:0000313" key="2">
    <source>
        <dbReference type="EMBL" id="TDP93807.1"/>
    </source>
</evidence>
<feature type="transmembrane region" description="Helical" evidence="1">
    <location>
        <begin position="88"/>
        <end position="109"/>
    </location>
</feature>
<comment type="caution">
    <text evidence="2">The sequence shown here is derived from an EMBL/GenBank/DDBJ whole genome shotgun (WGS) entry which is preliminary data.</text>
</comment>
<dbReference type="RefSeq" id="WP_133852808.1">
    <property type="nucleotide sequence ID" value="NZ_SNXZ01000006.1"/>
</dbReference>
<dbReference type="InterPro" id="IPR047928">
    <property type="entry name" value="Perm_prefix_1"/>
</dbReference>
<protein>
    <submittedName>
        <fullName evidence="2">Uncharacterized protein</fullName>
    </submittedName>
</protein>
<keyword evidence="3" id="KW-1185">Reference proteome</keyword>